<comment type="caution">
    <text evidence="9">The sequence shown here is derived from an EMBL/GenBank/DDBJ whole genome shotgun (WGS) entry which is preliminary data.</text>
</comment>
<feature type="transmembrane region" description="Helical" evidence="8">
    <location>
        <begin position="314"/>
        <end position="336"/>
    </location>
</feature>
<keyword evidence="8" id="KW-1133">Transmembrane helix</keyword>
<evidence type="ECO:0000256" key="8">
    <source>
        <dbReference type="SAM" id="Phobius"/>
    </source>
</evidence>
<dbReference type="Gene3D" id="2.120.10.30">
    <property type="entry name" value="TolB, C-terminal domain"/>
    <property type="match status" value="1"/>
</dbReference>
<dbReference type="SUPFAM" id="SSF63825">
    <property type="entry name" value="YWTD domain"/>
    <property type="match status" value="1"/>
</dbReference>
<keyword evidence="5" id="KW-0325">Glycoprotein</keyword>
<feature type="compositionally biased region" description="Low complexity" evidence="7">
    <location>
        <begin position="444"/>
        <end position="456"/>
    </location>
</feature>
<protein>
    <submittedName>
        <fullName evidence="9">Low-density lipoprotein receptor-related protein 6</fullName>
    </submittedName>
</protein>
<dbReference type="OrthoDB" id="10066840at2759"/>
<dbReference type="AlphaFoldDB" id="A0A2B4RG53"/>
<proteinExistence type="predicted"/>
<evidence type="ECO:0000256" key="2">
    <source>
        <dbReference type="ARBA" id="ARBA00022729"/>
    </source>
</evidence>
<feature type="repeat" description="LDL-receptor class B" evidence="6">
    <location>
        <begin position="166"/>
        <end position="209"/>
    </location>
</feature>
<feature type="repeat" description="LDL-receptor class B" evidence="6">
    <location>
        <begin position="210"/>
        <end position="252"/>
    </location>
</feature>
<feature type="transmembrane region" description="Helical" evidence="8">
    <location>
        <begin position="240"/>
        <end position="257"/>
    </location>
</feature>
<dbReference type="Pfam" id="PF00058">
    <property type="entry name" value="Ldl_recept_b"/>
    <property type="match status" value="3"/>
</dbReference>
<dbReference type="Proteomes" id="UP000225706">
    <property type="component" value="Unassembled WGS sequence"/>
</dbReference>
<keyword evidence="10" id="KW-1185">Reference proteome</keyword>
<dbReference type="InterPro" id="IPR000033">
    <property type="entry name" value="LDLR_classB_rpt"/>
</dbReference>
<keyword evidence="8" id="KW-0472">Membrane</keyword>
<name>A0A2B4RG53_STYPI</name>
<dbReference type="PANTHER" id="PTHR46513:SF13">
    <property type="entry name" value="EGF-LIKE DOMAIN-CONTAINING PROTEIN"/>
    <property type="match status" value="1"/>
</dbReference>
<dbReference type="InterPro" id="IPR011042">
    <property type="entry name" value="6-blade_b-propeller_TolB-like"/>
</dbReference>
<keyword evidence="1" id="KW-0245">EGF-like domain</keyword>
<keyword evidence="9" id="KW-0449">Lipoprotein</keyword>
<keyword evidence="3" id="KW-0677">Repeat</keyword>
<dbReference type="SMART" id="SM00135">
    <property type="entry name" value="LY"/>
    <property type="match status" value="4"/>
</dbReference>
<evidence type="ECO:0000256" key="4">
    <source>
        <dbReference type="ARBA" id="ARBA00023157"/>
    </source>
</evidence>
<evidence type="ECO:0000313" key="10">
    <source>
        <dbReference type="Proteomes" id="UP000225706"/>
    </source>
</evidence>
<evidence type="ECO:0000256" key="1">
    <source>
        <dbReference type="ARBA" id="ARBA00022536"/>
    </source>
</evidence>
<feature type="region of interest" description="Disordered" evidence="7">
    <location>
        <begin position="444"/>
        <end position="480"/>
    </location>
</feature>
<feature type="compositionally biased region" description="Polar residues" evidence="7">
    <location>
        <begin position="464"/>
        <end position="474"/>
    </location>
</feature>
<keyword evidence="9" id="KW-0675">Receptor</keyword>
<sequence>MNVSKLDSNLDPLRIEDREWIVLNRRSSFERLSTKKYSPPFLLVSNASDIVSLDYNETSTIKPVLSGLSRVVALDVHFNLGYIFWSDAIERNIKRFNLEIAHMTIIIANIGVCNGLAVDWRASKLYWTDVTYATISVSDLHGNNRYLHNFTGLDKPQGIAVDPDSGLMFWTDCGTYPKIERATLSGEQRLAIITKHLHHPNDVDLDRGNRRLYWVDAKSDRVESADYDGGNRKLLLQQNWLYPFGVILVSPFLFVTNRNVHKQVVKLDAMSGKIVHTYNTNSEDVLGITAYESIQTLKRSQKPSGSYISYYDYVLFWFGIVVGGLAGLIMLCCCWYNGPSLYLRCKTLCVNRLDKRSKKKIAMVFASTANPESKIILLRFYICDDGKDSERKLKEEGKQGLPKSGLLGEKPFKMYNDKSNLIVELTDIEDNWILRMSQGSQVVETSVTTTNNSPSQDYTHPDDQTTPSHVTPGSSHLLHR</sequence>
<feature type="repeat" description="LDL-receptor class B" evidence="6">
    <location>
        <begin position="123"/>
        <end position="165"/>
    </location>
</feature>
<dbReference type="PANTHER" id="PTHR46513">
    <property type="entry name" value="VITELLOGENIN RECEPTOR-LIKE PROTEIN-RELATED-RELATED"/>
    <property type="match status" value="1"/>
</dbReference>
<accession>A0A2B4RG53</accession>
<evidence type="ECO:0000256" key="6">
    <source>
        <dbReference type="PROSITE-ProRule" id="PRU00461"/>
    </source>
</evidence>
<dbReference type="STRING" id="50429.A0A2B4RG53"/>
<reference evidence="10" key="1">
    <citation type="journal article" date="2017" name="bioRxiv">
        <title>Comparative analysis of the genomes of Stylophora pistillata and Acropora digitifera provides evidence for extensive differences between species of corals.</title>
        <authorList>
            <person name="Voolstra C.R."/>
            <person name="Li Y."/>
            <person name="Liew Y.J."/>
            <person name="Baumgarten S."/>
            <person name="Zoccola D."/>
            <person name="Flot J.-F."/>
            <person name="Tambutte S."/>
            <person name="Allemand D."/>
            <person name="Aranda M."/>
        </authorList>
    </citation>
    <scope>NUCLEOTIDE SEQUENCE [LARGE SCALE GENOMIC DNA]</scope>
</reference>
<keyword evidence="8" id="KW-0812">Transmembrane</keyword>
<dbReference type="EMBL" id="LSMT01000479">
    <property type="protein sequence ID" value="PFX17344.1"/>
    <property type="molecule type" value="Genomic_DNA"/>
</dbReference>
<evidence type="ECO:0000256" key="5">
    <source>
        <dbReference type="ARBA" id="ARBA00023180"/>
    </source>
</evidence>
<gene>
    <name evidence="9" type="primary">Lrp6</name>
    <name evidence="9" type="ORF">AWC38_SpisGene18327</name>
</gene>
<keyword evidence="4" id="KW-1015">Disulfide bond</keyword>
<dbReference type="InterPro" id="IPR050778">
    <property type="entry name" value="Cueball_EGF_LRP_Nidogen"/>
</dbReference>
<organism evidence="9 10">
    <name type="scientific">Stylophora pistillata</name>
    <name type="common">Smooth cauliflower coral</name>
    <dbReference type="NCBI Taxonomy" id="50429"/>
    <lineage>
        <taxon>Eukaryota</taxon>
        <taxon>Metazoa</taxon>
        <taxon>Cnidaria</taxon>
        <taxon>Anthozoa</taxon>
        <taxon>Hexacorallia</taxon>
        <taxon>Scleractinia</taxon>
        <taxon>Astrocoeniina</taxon>
        <taxon>Pocilloporidae</taxon>
        <taxon>Stylophora</taxon>
    </lineage>
</organism>
<evidence type="ECO:0000256" key="7">
    <source>
        <dbReference type="SAM" id="MobiDB-lite"/>
    </source>
</evidence>
<evidence type="ECO:0000256" key="3">
    <source>
        <dbReference type="ARBA" id="ARBA00022737"/>
    </source>
</evidence>
<dbReference type="FunFam" id="2.120.10.30:FF:000241">
    <property type="entry name" value="Low-density lipoprotein receptor-related protein 6"/>
    <property type="match status" value="1"/>
</dbReference>
<evidence type="ECO:0000313" key="9">
    <source>
        <dbReference type="EMBL" id="PFX17344.1"/>
    </source>
</evidence>
<dbReference type="PROSITE" id="PS51120">
    <property type="entry name" value="LDLRB"/>
    <property type="match status" value="3"/>
</dbReference>
<keyword evidence="2" id="KW-0732">Signal</keyword>